<organism evidence="2 3">
    <name type="scientific">Mycena alexandri</name>
    <dbReference type="NCBI Taxonomy" id="1745969"/>
    <lineage>
        <taxon>Eukaryota</taxon>
        <taxon>Fungi</taxon>
        <taxon>Dikarya</taxon>
        <taxon>Basidiomycota</taxon>
        <taxon>Agaricomycotina</taxon>
        <taxon>Agaricomycetes</taxon>
        <taxon>Agaricomycetidae</taxon>
        <taxon>Agaricales</taxon>
        <taxon>Marasmiineae</taxon>
        <taxon>Mycenaceae</taxon>
        <taxon>Mycena</taxon>
    </lineage>
</organism>
<dbReference type="AlphaFoldDB" id="A0AAD6X3L7"/>
<feature type="region of interest" description="Disordered" evidence="1">
    <location>
        <begin position="72"/>
        <end position="125"/>
    </location>
</feature>
<dbReference type="Proteomes" id="UP001218188">
    <property type="component" value="Unassembled WGS sequence"/>
</dbReference>
<keyword evidence="3" id="KW-1185">Reference proteome</keyword>
<accession>A0AAD6X3L7</accession>
<proteinExistence type="predicted"/>
<gene>
    <name evidence="2" type="ORF">C8F04DRAFT_1180215</name>
</gene>
<evidence type="ECO:0000256" key="1">
    <source>
        <dbReference type="SAM" id="MobiDB-lite"/>
    </source>
</evidence>
<dbReference type="EMBL" id="JARJCM010000035">
    <property type="protein sequence ID" value="KAJ7037748.1"/>
    <property type="molecule type" value="Genomic_DNA"/>
</dbReference>
<feature type="compositionally biased region" description="Basic and acidic residues" evidence="1">
    <location>
        <begin position="74"/>
        <end position="85"/>
    </location>
</feature>
<sequence length="313" mass="34133">MKHVGHNADKNLAMFGISMQHNLISEAFLEPCNTTFWATFHHLLSPKWISSSGWRYGSKYLLHAKAPVLTTLAKGKDKPKEDKQPGKKASITTMKPRAKAKKPGGRKKAATVTEPKSKSGPTLSPNLKVAADATEAQWHAQLDLAVAAQKILMLQTQADMFIACMALMAPLLTQLQLHNLQLETELKAQRILGKNQSLWLMGTPLRLPLNLNATAAAPTTGAAGNETMEALARAANVTAEDDDLQGDTAGDAQDLDGPTGCITINRREETKEEIKEFSTRKGNTGGPWSFPLSSFAQDMDVSKYVVDWSKDIE</sequence>
<reference evidence="2" key="1">
    <citation type="submission" date="2023-03" db="EMBL/GenBank/DDBJ databases">
        <title>Massive genome expansion in bonnet fungi (Mycena s.s.) driven by repeated elements and novel gene families across ecological guilds.</title>
        <authorList>
            <consortium name="Lawrence Berkeley National Laboratory"/>
            <person name="Harder C.B."/>
            <person name="Miyauchi S."/>
            <person name="Viragh M."/>
            <person name="Kuo A."/>
            <person name="Thoen E."/>
            <person name="Andreopoulos B."/>
            <person name="Lu D."/>
            <person name="Skrede I."/>
            <person name="Drula E."/>
            <person name="Henrissat B."/>
            <person name="Morin E."/>
            <person name="Kohler A."/>
            <person name="Barry K."/>
            <person name="LaButti K."/>
            <person name="Morin E."/>
            <person name="Salamov A."/>
            <person name="Lipzen A."/>
            <person name="Mereny Z."/>
            <person name="Hegedus B."/>
            <person name="Baldrian P."/>
            <person name="Stursova M."/>
            <person name="Weitz H."/>
            <person name="Taylor A."/>
            <person name="Grigoriev I.V."/>
            <person name="Nagy L.G."/>
            <person name="Martin F."/>
            <person name="Kauserud H."/>
        </authorList>
    </citation>
    <scope>NUCLEOTIDE SEQUENCE</scope>
    <source>
        <strain evidence="2">CBHHK200</strain>
    </source>
</reference>
<evidence type="ECO:0000313" key="2">
    <source>
        <dbReference type="EMBL" id="KAJ7037748.1"/>
    </source>
</evidence>
<feature type="region of interest" description="Disordered" evidence="1">
    <location>
        <begin position="241"/>
        <end position="261"/>
    </location>
</feature>
<protein>
    <submittedName>
        <fullName evidence="2">Uncharacterized protein</fullName>
    </submittedName>
</protein>
<evidence type="ECO:0000313" key="3">
    <source>
        <dbReference type="Proteomes" id="UP001218188"/>
    </source>
</evidence>
<feature type="compositionally biased region" description="Basic residues" evidence="1">
    <location>
        <begin position="96"/>
        <end position="109"/>
    </location>
</feature>
<comment type="caution">
    <text evidence="2">The sequence shown here is derived from an EMBL/GenBank/DDBJ whole genome shotgun (WGS) entry which is preliminary data.</text>
</comment>
<name>A0AAD6X3L7_9AGAR</name>